<gene>
    <name evidence="1" type="ORF">VB776_24110</name>
</gene>
<sequence length="71" mass="8302">MHYISLDTNTWIYLANGTEPVRLLHFIKQEVERGNITILLPEIVSSEWDLHKDKTVRQGSIKHFNDVQEAL</sequence>
<accession>A0ABU5SC31</accession>
<evidence type="ECO:0000313" key="2">
    <source>
        <dbReference type="Proteomes" id="UP001303899"/>
    </source>
</evidence>
<keyword evidence="2" id="KW-1185">Reference proteome</keyword>
<reference evidence="1 2" key="1">
    <citation type="submission" date="2023-12" db="EMBL/GenBank/DDBJ databases">
        <title>Novel species of the genus Arcicella isolated from rivers.</title>
        <authorList>
            <person name="Lu H."/>
        </authorList>
    </citation>
    <scope>NUCLEOTIDE SEQUENCE [LARGE SCALE GENOMIC DNA]</scope>
    <source>
        <strain evidence="1 2">DC2W</strain>
    </source>
</reference>
<dbReference type="EMBL" id="JAYGIL010000057">
    <property type="protein sequence ID" value="MEA5406045.1"/>
    <property type="molecule type" value="Genomic_DNA"/>
</dbReference>
<dbReference type="Proteomes" id="UP001303899">
    <property type="component" value="Unassembled WGS sequence"/>
</dbReference>
<organism evidence="1 2">
    <name type="scientific">Arcicella gelida</name>
    <dbReference type="NCBI Taxonomy" id="2984195"/>
    <lineage>
        <taxon>Bacteria</taxon>
        <taxon>Pseudomonadati</taxon>
        <taxon>Bacteroidota</taxon>
        <taxon>Cytophagia</taxon>
        <taxon>Cytophagales</taxon>
        <taxon>Flectobacillaceae</taxon>
        <taxon>Arcicella</taxon>
    </lineage>
</organism>
<dbReference type="RefSeq" id="WP_323699410.1">
    <property type="nucleotide sequence ID" value="NZ_JAYGIL010000057.1"/>
</dbReference>
<evidence type="ECO:0000313" key="1">
    <source>
        <dbReference type="EMBL" id="MEA5406045.1"/>
    </source>
</evidence>
<name>A0ABU5SC31_9BACT</name>
<protein>
    <recommendedName>
        <fullName evidence="3">PIN domain-containing protein</fullName>
    </recommendedName>
</protein>
<comment type="caution">
    <text evidence="1">The sequence shown here is derived from an EMBL/GenBank/DDBJ whole genome shotgun (WGS) entry which is preliminary data.</text>
</comment>
<proteinExistence type="predicted"/>
<evidence type="ECO:0008006" key="3">
    <source>
        <dbReference type="Google" id="ProtNLM"/>
    </source>
</evidence>